<evidence type="ECO:0000313" key="4">
    <source>
        <dbReference type="Proteomes" id="UP000799423"/>
    </source>
</evidence>
<dbReference type="Proteomes" id="UP000799423">
    <property type="component" value="Unassembled WGS sequence"/>
</dbReference>
<evidence type="ECO:0000313" key="3">
    <source>
        <dbReference type="EMBL" id="KAF2852645.1"/>
    </source>
</evidence>
<gene>
    <name evidence="3" type="ORF">T440DRAFT_477565</name>
</gene>
<evidence type="ECO:0008006" key="5">
    <source>
        <dbReference type="Google" id="ProtNLM"/>
    </source>
</evidence>
<keyword evidence="2" id="KW-0812">Transmembrane</keyword>
<reference evidence="3" key="1">
    <citation type="submission" date="2020-01" db="EMBL/GenBank/DDBJ databases">
        <authorList>
            <consortium name="DOE Joint Genome Institute"/>
            <person name="Haridas S."/>
            <person name="Albert R."/>
            <person name="Binder M."/>
            <person name="Bloem J."/>
            <person name="Labutti K."/>
            <person name="Salamov A."/>
            <person name="Andreopoulos B."/>
            <person name="Baker S.E."/>
            <person name="Barry K."/>
            <person name="Bills G."/>
            <person name="Bluhm B.H."/>
            <person name="Cannon C."/>
            <person name="Castanera R."/>
            <person name="Culley D.E."/>
            <person name="Daum C."/>
            <person name="Ezra D."/>
            <person name="Gonzalez J.B."/>
            <person name="Henrissat B."/>
            <person name="Kuo A."/>
            <person name="Liang C."/>
            <person name="Lipzen A."/>
            <person name="Lutzoni F."/>
            <person name="Magnuson J."/>
            <person name="Mondo S."/>
            <person name="Nolan M."/>
            <person name="Ohm R."/>
            <person name="Pangilinan J."/>
            <person name="Park H.-J."/>
            <person name="Ramirez L."/>
            <person name="Alfaro M."/>
            <person name="Sun H."/>
            <person name="Tritt A."/>
            <person name="Yoshinaga Y."/>
            <person name="Zwiers L.-H."/>
            <person name="Turgeon B.G."/>
            <person name="Goodwin S.B."/>
            <person name="Spatafora J.W."/>
            <person name="Crous P.W."/>
            <person name="Grigoriev I.V."/>
        </authorList>
    </citation>
    <scope>NUCLEOTIDE SEQUENCE</scope>
    <source>
        <strain evidence="3">IPT5</strain>
    </source>
</reference>
<name>A0A6A7BDV1_9PLEO</name>
<dbReference type="EMBL" id="MU006298">
    <property type="protein sequence ID" value="KAF2852645.1"/>
    <property type="molecule type" value="Genomic_DNA"/>
</dbReference>
<keyword evidence="2" id="KW-1133">Transmembrane helix</keyword>
<sequence>MAPQPPHHKLRGQGTRLGTPRPFSPPSPPGPRIEIIPSQDSNYHPTIMITRYRIRSRPTRPITTTPAPTAPLKPREQSLRRRFVQVHLRLASYLMAFLLVMAMVWVMLLYEVLKYLYREWKAWRARKMLSEERKK</sequence>
<proteinExistence type="predicted"/>
<organism evidence="3 4">
    <name type="scientific">Plenodomus tracheiphilus IPT5</name>
    <dbReference type="NCBI Taxonomy" id="1408161"/>
    <lineage>
        <taxon>Eukaryota</taxon>
        <taxon>Fungi</taxon>
        <taxon>Dikarya</taxon>
        <taxon>Ascomycota</taxon>
        <taxon>Pezizomycotina</taxon>
        <taxon>Dothideomycetes</taxon>
        <taxon>Pleosporomycetidae</taxon>
        <taxon>Pleosporales</taxon>
        <taxon>Pleosporineae</taxon>
        <taxon>Leptosphaeriaceae</taxon>
        <taxon>Plenodomus</taxon>
    </lineage>
</organism>
<keyword evidence="2" id="KW-0472">Membrane</keyword>
<feature type="transmembrane region" description="Helical" evidence="2">
    <location>
        <begin position="90"/>
        <end position="110"/>
    </location>
</feature>
<feature type="compositionally biased region" description="Basic residues" evidence="1">
    <location>
        <begin position="1"/>
        <end position="11"/>
    </location>
</feature>
<accession>A0A6A7BDV1</accession>
<dbReference type="AlphaFoldDB" id="A0A6A7BDV1"/>
<feature type="compositionally biased region" description="Pro residues" evidence="1">
    <location>
        <begin position="22"/>
        <end position="31"/>
    </location>
</feature>
<evidence type="ECO:0000256" key="2">
    <source>
        <dbReference type="SAM" id="Phobius"/>
    </source>
</evidence>
<keyword evidence="4" id="KW-1185">Reference proteome</keyword>
<evidence type="ECO:0000256" key="1">
    <source>
        <dbReference type="SAM" id="MobiDB-lite"/>
    </source>
</evidence>
<protein>
    <recommendedName>
        <fullName evidence="5">Copper transporter</fullName>
    </recommendedName>
</protein>
<feature type="region of interest" description="Disordered" evidence="1">
    <location>
        <begin position="1"/>
        <end position="38"/>
    </location>
</feature>